<dbReference type="Pfam" id="PF04015">
    <property type="entry name" value="DUF362"/>
    <property type="match status" value="1"/>
</dbReference>
<dbReference type="InterPro" id="IPR007160">
    <property type="entry name" value="DUF362"/>
</dbReference>
<dbReference type="PANTHER" id="PTHR24960">
    <property type="entry name" value="PHOTOSYSTEM I IRON-SULFUR CENTER-RELATED"/>
    <property type="match status" value="1"/>
</dbReference>
<sequence>MKLVSLRKCDNYKYENIKNCVEDMLKDIGCIEKYIKPNSKVLIKPNLLMKKTPEEATTTHPMVVKVICEKLLKLNCEVIIGDSPGGPYTINALKGIYKSSGMEAVANELNVKLNYDISDVKVENEDAHALKYMDIITPITKVDHIVNICKLKTHGMATFTGGVKNLYGCIAGLKKAEIHYRFPTEELFCEDVLLDICSYVKPTLTIMDGVVGMEGDGPSAGIPRHIGVMLASTSPYALDGVACKLINLSVDEVPTLRGSVKRNYIKKDLSDIQILGEDIKPLIIKDFKIPKTSKDFRLLASSLPKFLHEPITKLITPKPIIRDKDCVKCGKCIQACPAKAMNINKEKVTINLDECIRCYCCHELCPKKAVDIKRNFIFKLMK</sequence>
<dbReference type="PROSITE" id="PS51379">
    <property type="entry name" value="4FE4S_FER_2"/>
    <property type="match status" value="2"/>
</dbReference>
<evidence type="ECO:0000259" key="7">
    <source>
        <dbReference type="PROSITE" id="PS51379"/>
    </source>
</evidence>
<dbReference type="Pfam" id="PF13237">
    <property type="entry name" value="Fer4_10"/>
    <property type="match status" value="1"/>
</dbReference>
<feature type="domain" description="4Fe-4S ferredoxin-type" evidence="7">
    <location>
        <begin position="347"/>
        <end position="375"/>
    </location>
</feature>
<dbReference type="PROSITE" id="PS00198">
    <property type="entry name" value="4FE4S_FER_1"/>
    <property type="match status" value="1"/>
</dbReference>
<evidence type="ECO:0000256" key="2">
    <source>
        <dbReference type="ARBA" id="ARBA00013529"/>
    </source>
</evidence>
<dbReference type="InterPro" id="IPR050157">
    <property type="entry name" value="PSI_iron-sulfur_center"/>
</dbReference>
<dbReference type="RefSeq" id="WP_284132778.1">
    <property type="nucleotide sequence ID" value="NZ_JASKYM010000004.1"/>
</dbReference>
<evidence type="ECO:0000256" key="1">
    <source>
        <dbReference type="ARBA" id="ARBA00003532"/>
    </source>
</evidence>
<gene>
    <name evidence="8" type="ORF">QOZ84_09775</name>
</gene>
<keyword evidence="6" id="KW-0411">Iron-sulfur</keyword>
<feature type="domain" description="4Fe-4S ferredoxin-type" evidence="7">
    <location>
        <begin position="317"/>
        <end position="346"/>
    </location>
</feature>
<dbReference type="EMBL" id="JASKYM010000004">
    <property type="protein sequence ID" value="MDK2563838.1"/>
    <property type="molecule type" value="Genomic_DNA"/>
</dbReference>
<proteinExistence type="predicted"/>
<organism evidence="8 9">
    <name type="scientific">Romboutsia sedimentorum</name>
    <dbReference type="NCBI Taxonomy" id="1368474"/>
    <lineage>
        <taxon>Bacteria</taxon>
        <taxon>Bacillati</taxon>
        <taxon>Bacillota</taxon>
        <taxon>Clostridia</taxon>
        <taxon>Peptostreptococcales</taxon>
        <taxon>Peptostreptococcaceae</taxon>
        <taxon>Romboutsia</taxon>
    </lineage>
</organism>
<keyword evidence="3" id="KW-0004">4Fe-4S</keyword>
<evidence type="ECO:0000313" key="8">
    <source>
        <dbReference type="EMBL" id="MDK2563838.1"/>
    </source>
</evidence>
<dbReference type="SUPFAM" id="SSF54862">
    <property type="entry name" value="4Fe-4S ferredoxins"/>
    <property type="match status" value="1"/>
</dbReference>
<name>A0ABT7EA88_9FIRM</name>
<dbReference type="InterPro" id="IPR017900">
    <property type="entry name" value="4Fe4S_Fe_S_CS"/>
</dbReference>
<reference evidence="8 9" key="1">
    <citation type="submission" date="2023-05" db="EMBL/GenBank/DDBJ databases">
        <title>Rombocin, a short stable natural nisin variant, displays selective antimicrobial activity against Listeria monocytogenes and employs dual mode of action to kill target bacterial strains.</title>
        <authorList>
            <person name="Wambui J."/>
            <person name="Stephan R."/>
            <person name="Kuipers O.P."/>
        </authorList>
    </citation>
    <scope>NUCLEOTIDE SEQUENCE [LARGE SCALE GENOMIC DNA]</scope>
    <source>
        <strain evidence="8 9">RC002</strain>
    </source>
</reference>
<evidence type="ECO:0000256" key="5">
    <source>
        <dbReference type="ARBA" id="ARBA00023004"/>
    </source>
</evidence>
<comment type="caution">
    <text evidence="8">The sequence shown here is derived from an EMBL/GenBank/DDBJ whole genome shotgun (WGS) entry which is preliminary data.</text>
</comment>
<protein>
    <recommendedName>
        <fullName evidence="2">Ferredoxin</fullName>
    </recommendedName>
</protein>
<evidence type="ECO:0000256" key="3">
    <source>
        <dbReference type="ARBA" id="ARBA00022485"/>
    </source>
</evidence>
<dbReference type="Gene3D" id="3.30.70.20">
    <property type="match status" value="1"/>
</dbReference>
<dbReference type="InterPro" id="IPR017896">
    <property type="entry name" value="4Fe4S_Fe-S-bd"/>
</dbReference>
<evidence type="ECO:0000256" key="4">
    <source>
        <dbReference type="ARBA" id="ARBA00022723"/>
    </source>
</evidence>
<comment type="function">
    <text evidence="1">Ferredoxins are iron-sulfur proteins that transfer electrons in a wide variety of metabolic reactions.</text>
</comment>
<keyword evidence="9" id="KW-1185">Reference proteome</keyword>
<keyword evidence="5" id="KW-0408">Iron</keyword>
<dbReference type="PANTHER" id="PTHR24960:SF76">
    <property type="entry name" value="4FE-4S FERREDOXIN-TYPE DOMAIN-CONTAINING PROTEIN"/>
    <property type="match status" value="1"/>
</dbReference>
<dbReference type="Proteomes" id="UP001301012">
    <property type="component" value="Unassembled WGS sequence"/>
</dbReference>
<evidence type="ECO:0000313" key="9">
    <source>
        <dbReference type="Proteomes" id="UP001301012"/>
    </source>
</evidence>
<accession>A0ABT7EA88</accession>
<keyword evidence="4" id="KW-0479">Metal-binding</keyword>
<evidence type="ECO:0000256" key="6">
    <source>
        <dbReference type="ARBA" id="ARBA00023014"/>
    </source>
</evidence>